<reference evidence="2" key="1">
    <citation type="submission" date="2020-05" db="UniProtKB">
        <authorList>
            <consortium name="EnsemblMetazoa"/>
        </authorList>
    </citation>
    <scope>IDENTIFICATION</scope>
    <source>
        <strain evidence="2">TTRI</strain>
    </source>
</reference>
<evidence type="ECO:0000256" key="1">
    <source>
        <dbReference type="SAM" id="Phobius"/>
    </source>
</evidence>
<name>A0A1A9UFK1_GLOAU</name>
<dbReference type="Proteomes" id="UP000078200">
    <property type="component" value="Unassembled WGS sequence"/>
</dbReference>
<organism evidence="2 3">
    <name type="scientific">Glossina austeni</name>
    <name type="common">Savannah tsetse fly</name>
    <dbReference type="NCBI Taxonomy" id="7395"/>
    <lineage>
        <taxon>Eukaryota</taxon>
        <taxon>Metazoa</taxon>
        <taxon>Ecdysozoa</taxon>
        <taxon>Arthropoda</taxon>
        <taxon>Hexapoda</taxon>
        <taxon>Insecta</taxon>
        <taxon>Pterygota</taxon>
        <taxon>Neoptera</taxon>
        <taxon>Endopterygota</taxon>
        <taxon>Diptera</taxon>
        <taxon>Brachycera</taxon>
        <taxon>Muscomorpha</taxon>
        <taxon>Hippoboscoidea</taxon>
        <taxon>Glossinidae</taxon>
        <taxon>Glossina</taxon>
    </lineage>
</organism>
<dbReference type="VEuPathDB" id="VectorBase:GAUT003266"/>
<keyword evidence="1" id="KW-0812">Transmembrane</keyword>
<evidence type="ECO:0000313" key="2">
    <source>
        <dbReference type="EnsemblMetazoa" id="GAUT003266-PA"/>
    </source>
</evidence>
<proteinExistence type="predicted"/>
<feature type="transmembrane region" description="Helical" evidence="1">
    <location>
        <begin position="21"/>
        <end position="45"/>
    </location>
</feature>
<protein>
    <submittedName>
        <fullName evidence="2">Uncharacterized protein</fullName>
    </submittedName>
</protein>
<dbReference type="EnsemblMetazoa" id="GAUT003266-RA">
    <property type="protein sequence ID" value="GAUT003266-PA"/>
    <property type="gene ID" value="GAUT003266"/>
</dbReference>
<sequence>MQTRTRKHKHESLLANTHAHFMHVVINANNAGNIFVLFAIVAVTFSCSCSELTTKAVLHASPVTCFHQNRRLINDERFILGLFGPSRLKKLLSFKYYEELRGFDVKRICPLGGKWVRNDWSKVENK</sequence>
<keyword evidence="1" id="KW-1133">Transmembrane helix</keyword>
<keyword evidence="3" id="KW-1185">Reference proteome</keyword>
<evidence type="ECO:0000313" key="3">
    <source>
        <dbReference type="Proteomes" id="UP000078200"/>
    </source>
</evidence>
<keyword evidence="1" id="KW-0472">Membrane</keyword>
<dbReference type="AlphaFoldDB" id="A0A1A9UFK1"/>
<accession>A0A1A9UFK1</accession>